<evidence type="ECO:0000256" key="7">
    <source>
        <dbReference type="PIRNR" id="PIRNR002756"/>
    </source>
</evidence>
<comment type="similarity">
    <text evidence="2 7">Belongs to the PstS family.</text>
</comment>
<keyword evidence="6 7" id="KW-0592">Phosphate transport</keyword>
<gene>
    <name evidence="10" type="ORF">GCM10007895_03450</name>
</gene>
<sequence length="349" mass="37284">MKPIGILLGAALSAALLITPAQASAETRLQGSGASFPFPIYSKWFRDYSRATDGVRVDYQSKGSGAGISDFTNQVVDFAGSDAAMNDKELANVKDGAVILPVTAGQVVLTYNLPGVSELKLPRDVYPLIFTGEITKWNDERIAAANPGVKLPNRDITVVVRADSSGTTYVFTGHLAKVNGAFADSVGQGKAPQWPRSSRFVKSPKNDGITATVKQTPGAIGYIEYGYAKLTKMPTIKLENAKGNFIAPGAESGAQALATADFPEGNLPNSDIKDLRAWVYDPTGADAYPIASFTWVIFPQTQDAAKAKAARDLVEYMITDGQKSADAMGYIPLPKNVVEMVRAEAQKIR</sequence>
<dbReference type="GO" id="GO:0035435">
    <property type="term" value="P:phosphate ion transmembrane transport"/>
    <property type="evidence" value="ECO:0007669"/>
    <property type="project" value="InterPro"/>
</dbReference>
<organism evidence="10 11">
    <name type="scientific">Paraferrimonas sedimenticola</name>
    <dbReference type="NCBI Taxonomy" id="375674"/>
    <lineage>
        <taxon>Bacteria</taxon>
        <taxon>Pseudomonadati</taxon>
        <taxon>Pseudomonadota</taxon>
        <taxon>Gammaproteobacteria</taxon>
        <taxon>Alteromonadales</taxon>
        <taxon>Ferrimonadaceae</taxon>
        <taxon>Paraferrimonas</taxon>
    </lineage>
</organism>
<evidence type="ECO:0000313" key="11">
    <source>
        <dbReference type="Proteomes" id="UP001161422"/>
    </source>
</evidence>
<evidence type="ECO:0000256" key="5">
    <source>
        <dbReference type="ARBA" id="ARBA00022448"/>
    </source>
</evidence>
<dbReference type="NCBIfam" id="TIGR00975">
    <property type="entry name" value="3a0107s03"/>
    <property type="match status" value="1"/>
</dbReference>
<dbReference type="GO" id="GO:0042301">
    <property type="term" value="F:phosphate ion binding"/>
    <property type="evidence" value="ECO:0007669"/>
    <property type="project" value="InterPro"/>
</dbReference>
<dbReference type="GO" id="GO:0043190">
    <property type="term" value="C:ATP-binding cassette (ABC) transporter complex"/>
    <property type="evidence" value="ECO:0007669"/>
    <property type="project" value="InterPro"/>
</dbReference>
<dbReference type="InterPro" id="IPR050962">
    <property type="entry name" value="Phosphate-bind_PstS"/>
</dbReference>
<dbReference type="EMBL" id="BSNC01000001">
    <property type="protein sequence ID" value="GLP95039.1"/>
    <property type="molecule type" value="Genomic_DNA"/>
</dbReference>
<evidence type="ECO:0000256" key="3">
    <source>
        <dbReference type="ARBA" id="ARBA00011529"/>
    </source>
</evidence>
<keyword evidence="5 7" id="KW-0813">Transport</keyword>
<dbReference type="PANTHER" id="PTHR42996">
    <property type="entry name" value="PHOSPHATE-BINDING PROTEIN PSTS"/>
    <property type="match status" value="1"/>
</dbReference>
<accession>A0AA37RUE0</accession>
<keyword evidence="8" id="KW-0732">Signal</keyword>
<dbReference type="RefSeq" id="WP_095505927.1">
    <property type="nucleotide sequence ID" value="NZ_BSNC01000001.1"/>
</dbReference>
<dbReference type="AlphaFoldDB" id="A0AA37RUE0"/>
<evidence type="ECO:0000256" key="6">
    <source>
        <dbReference type="ARBA" id="ARBA00022592"/>
    </source>
</evidence>
<feature type="signal peptide" evidence="8">
    <location>
        <begin position="1"/>
        <end position="23"/>
    </location>
</feature>
<evidence type="ECO:0000256" key="1">
    <source>
        <dbReference type="ARBA" id="ARBA00002841"/>
    </source>
</evidence>
<dbReference type="CDD" id="cd13565">
    <property type="entry name" value="PBP2_PstS"/>
    <property type="match status" value="1"/>
</dbReference>
<dbReference type="Pfam" id="PF12849">
    <property type="entry name" value="PBP_like_2"/>
    <property type="match status" value="1"/>
</dbReference>
<comment type="caution">
    <text evidence="10">The sequence shown here is derived from an EMBL/GenBank/DDBJ whole genome shotgun (WGS) entry which is preliminary data.</text>
</comment>
<reference evidence="10" key="1">
    <citation type="journal article" date="2014" name="Int. J. Syst. Evol. Microbiol.">
        <title>Complete genome sequence of Corynebacterium casei LMG S-19264T (=DSM 44701T), isolated from a smear-ripened cheese.</title>
        <authorList>
            <consortium name="US DOE Joint Genome Institute (JGI-PGF)"/>
            <person name="Walter F."/>
            <person name="Albersmeier A."/>
            <person name="Kalinowski J."/>
            <person name="Ruckert C."/>
        </authorList>
    </citation>
    <scope>NUCLEOTIDE SEQUENCE</scope>
    <source>
        <strain evidence="10">NBRC 101628</strain>
    </source>
</reference>
<dbReference type="SUPFAM" id="SSF53850">
    <property type="entry name" value="Periplasmic binding protein-like II"/>
    <property type="match status" value="1"/>
</dbReference>
<dbReference type="PANTHER" id="PTHR42996:SF1">
    <property type="entry name" value="PHOSPHATE-BINDING PROTEIN PSTS"/>
    <property type="match status" value="1"/>
</dbReference>
<proteinExistence type="inferred from homology"/>
<evidence type="ECO:0000256" key="4">
    <source>
        <dbReference type="ARBA" id="ARBA00021889"/>
    </source>
</evidence>
<dbReference type="InterPro" id="IPR024370">
    <property type="entry name" value="PBP_domain"/>
</dbReference>
<evidence type="ECO:0000256" key="2">
    <source>
        <dbReference type="ARBA" id="ARBA00008725"/>
    </source>
</evidence>
<dbReference type="Gene3D" id="3.40.190.10">
    <property type="entry name" value="Periplasmic binding protein-like II"/>
    <property type="match status" value="2"/>
</dbReference>
<feature type="chain" id="PRO_5041311910" description="Phosphate-binding protein PstS" evidence="8">
    <location>
        <begin position="24"/>
        <end position="349"/>
    </location>
</feature>
<comment type="function">
    <text evidence="1 7">Part of the ABC transporter complex PstSACB involved in phosphate import.</text>
</comment>
<evidence type="ECO:0000256" key="8">
    <source>
        <dbReference type="SAM" id="SignalP"/>
    </source>
</evidence>
<protein>
    <recommendedName>
        <fullName evidence="4 7">Phosphate-binding protein PstS</fullName>
    </recommendedName>
</protein>
<dbReference type="PIRSF" id="PIRSF002756">
    <property type="entry name" value="PstS"/>
    <property type="match status" value="1"/>
</dbReference>
<feature type="domain" description="PBP" evidence="9">
    <location>
        <begin position="21"/>
        <end position="320"/>
    </location>
</feature>
<keyword evidence="11" id="KW-1185">Reference proteome</keyword>
<comment type="subunit">
    <text evidence="3 7">The complex is composed of two ATP-binding proteins (PstB), two transmembrane proteins (PstC and PstA) and a solute-binding protein (PstS).</text>
</comment>
<name>A0AA37RUE0_9GAMM</name>
<evidence type="ECO:0000259" key="9">
    <source>
        <dbReference type="Pfam" id="PF12849"/>
    </source>
</evidence>
<evidence type="ECO:0000313" key="10">
    <source>
        <dbReference type="EMBL" id="GLP95039.1"/>
    </source>
</evidence>
<reference evidence="10" key="2">
    <citation type="submission" date="2023-01" db="EMBL/GenBank/DDBJ databases">
        <title>Draft genome sequence of Paraferrimonas sedimenticola strain NBRC 101628.</title>
        <authorList>
            <person name="Sun Q."/>
            <person name="Mori K."/>
        </authorList>
    </citation>
    <scope>NUCLEOTIDE SEQUENCE</scope>
    <source>
        <strain evidence="10">NBRC 101628</strain>
    </source>
</reference>
<dbReference type="Proteomes" id="UP001161422">
    <property type="component" value="Unassembled WGS sequence"/>
</dbReference>
<dbReference type="InterPro" id="IPR005673">
    <property type="entry name" value="ABC_phos-bd_PstS"/>
</dbReference>